<dbReference type="Proteomes" id="UP001239111">
    <property type="component" value="Chromosome 4"/>
</dbReference>
<reference evidence="1" key="1">
    <citation type="submission" date="2023-04" db="EMBL/GenBank/DDBJ databases">
        <title>A chromosome-level genome assembly of the parasitoid wasp Eretmocerus hayati.</title>
        <authorList>
            <person name="Zhong Y."/>
            <person name="Liu S."/>
            <person name="Liu Y."/>
        </authorList>
    </citation>
    <scope>NUCLEOTIDE SEQUENCE</scope>
    <source>
        <strain evidence="1">ZJU_SS_LIU_2023</strain>
    </source>
</reference>
<comment type="caution">
    <text evidence="1">The sequence shown here is derived from an EMBL/GenBank/DDBJ whole genome shotgun (WGS) entry which is preliminary data.</text>
</comment>
<accession>A0ACC2N8I0</accession>
<proteinExistence type="predicted"/>
<keyword evidence="2" id="KW-1185">Reference proteome</keyword>
<sequence length="174" mass="20021">MLLSSQRRGLFANKAAPSDYNKKRHFNLSCQGNSHIFSLKELNNITDEDEIDKETTPHFEKIQGALDAWDNFDEAVALTVYVKSKFTENQKHQNVGAVSDGTSVMITKLMHPINENNFDRGQYLKIFGKFQLEDGKIYFMINHINDIELVDRSKVSMKELCKSLESPKKKQKMC</sequence>
<evidence type="ECO:0000313" key="1">
    <source>
        <dbReference type="EMBL" id="KAJ8667228.1"/>
    </source>
</evidence>
<dbReference type="EMBL" id="CM056744">
    <property type="protein sequence ID" value="KAJ8667228.1"/>
    <property type="molecule type" value="Genomic_DNA"/>
</dbReference>
<protein>
    <submittedName>
        <fullName evidence="1">Uncharacterized protein</fullName>
    </submittedName>
</protein>
<name>A0ACC2N8I0_9HYME</name>
<gene>
    <name evidence="1" type="ORF">QAD02_008890</name>
</gene>
<organism evidence="1 2">
    <name type="scientific">Eretmocerus hayati</name>
    <dbReference type="NCBI Taxonomy" id="131215"/>
    <lineage>
        <taxon>Eukaryota</taxon>
        <taxon>Metazoa</taxon>
        <taxon>Ecdysozoa</taxon>
        <taxon>Arthropoda</taxon>
        <taxon>Hexapoda</taxon>
        <taxon>Insecta</taxon>
        <taxon>Pterygota</taxon>
        <taxon>Neoptera</taxon>
        <taxon>Endopterygota</taxon>
        <taxon>Hymenoptera</taxon>
        <taxon>Apocrita</taxon>
        <taxon>Proctotrupomorpha</taxon>
        <taxon>Chalcidoidea</taxon>
        <taxon>Aphelinidae</taxon>
        <taxon>Aphelininae</taxon>
        <taxon>Eretmocerus</taxon>
    </lineage>
</organism>
<evidence type="ECO:0000313" key="2">
    <source>
        <dbReference type="Proteomes" id="UP001239111"/>
    </source>
</evidence>